<feature type="domain" description="DUF222" evidence="2">
    <location>
        <begin position="12"/>
        <end position="210"/>
    </location>
</feature>
<dbReference type="HOGENOM" id="CLU_485475_0_0_11"/>
<feature type="compositionally biased region" description="Low complexity" evidence="1">
    <location>
        <begin position="287"/>
        <end position="296"/>
    </location>
</feature>
<reference evidence="4" key="1">
    <citation type="submission" date="2011-04" db="EMBL/GenBank/DDBJ databases">
        <title>Complete sequence of Cellvibrio gilvus ATCC 13127.</title>
        <authorList>
            <person name="Lucas S."/>
            <person name="Han J."/>
            <person name="Lapidus A."/>
            <person name="Cheng J.-F."/>
            <person name="Goodwin L."/>
            <person name="Pitluck S."/>
            <person name="Peters L."/>
            <person name="Munk A."/>
            <person name="Detter J.C."/>
            <person name="Han C."/>
            <person name="Tapia R."/>
            <person name="Land M."/>
            <person name="Hauser L."/>
            <person name="Kyrpides N."/>
            <person name="Ivanova N."/>
            <person name="Ovchinnikova G."/>
            <person name="Pagani I."/>
            <person name="Mead D."/>
            <person name="Brumm P."/>
            <person name="Woyke T."/>
        </authorList>
    </citation>
    <scope>NUCLEOTIDE SEQUENCE [LARGE SCALE GENOMIC DNA]</scope>
    <source>
        <strain evidence="4">ATCC 13127 / NRRL B-14078</strain>
    </source>
</reference>
<evidence type="ECO:0000313" key="3">
    <source>
        <dbReference type="EMBL" id="AEI10646.1"/>
    </source>
</evidence>
<dbReference type="InterPro" id="IPR003870">
    <property type="entry name" value="DUF222"/>
</dbReference>
<sequence>MLRVLDALPGVVEAVRAPVLVASQRAAAAVAGGERGFVDVRARATGASRWQAAGQVAAAGALAALPVVREAVAGGVVPVGHVQVLARAWQDAGAGLSAAWGTAAGQEKVVELARGVDAREFSRSLAALAAQDDPDGVEDRREAARRARFLTLSHAPDGTFLRGRLDPVAGQVLARALEATGHRPDVDRTGDQARADALTALAQHTLTAGHRPSRVVEAQDLEVPSPRPGAAAVTGAADPDPVSDVDLPDGTPSAPAAHITLLVPAETWHAVRTTQQARRTGARRASDTSSDASTPAIPANPGQPSDDNDPVRDPRHLTDGGPAVSGTGERSSPHPCRTPGHAVPPAATDDGTTITATELAAALCDCAMTRTVMNAAGLPLDVGRTRRMFTPAQRTAVTARDRHCTWNGCSVPARHCQIHHIAWWHRHTGTTDLTNAVLLCTFHHHEVHRLDLDIERLPPATVPDPVAASPHLDADTGAGASMLPTPTANTAAPQRSTEPSRSAAPPTGDTGQPPPGGPPPLMPTRTRQTPPPTATTTPAVRYVFRDRRGAPYNTPGGVPPD</sequence>
<dbReference type="eggNOG" id="COG1403">
    <property type="taxonomic scope" value="Bacteria"/>
</dbReference>
<feature type="region of interest" description="Disordered" evidence="1">
    <location>
        <begin position="461"/>
        <end position="561"/>
    </location>
</feature>
<feature type="compositionally biased region" description="Pro residues" evidence="1">
    <location>
        <begin position="512"/>
        <end position="522"/>
    </location>
</feature>
<feature type="region of interest" description="Disordered" evidence="1">
    <location>
        <begin position="220"/>
        <end position="253"/>
    </location>
</feature>
<dbReference type="Pfam" id="PF02720">
    <property type="entry name" value="DUF222"/>
    <property type="match status" value="1"/>
</dbReference>
<evidence type="ECO:0000259" key="2">
    <source>
        <dbReference type="Pfam" id="PF02720"/>
    </source>
</evidence>
<accession>F8A2S9</accession>
<keyword evidence="3" id="KW-0255">Endonuclease</keyword>
<dbReference type="STRING" id="593907.Celgi_0114"/>
<gene>
    <name evidence="3" type="ordered locus">Celgi_0114</name>
</gene>
<protein>
    <submittedName>
        <fullName evidence="3">HNH endonuclease</fullName>
    </submittedName>
</protein>
<organism evidence="3 4">
    <name type="scientific">Cellulomonas gilvus (strain ATCC 13127 / NRRL B-14078)</name>
    <name type="common">Cellvibrio gilvus</name>
    <dbReference type="NCBI Taxonomy" id="593907"/>
    <lineage>
        <taxon>Bacteria</taxon>
        <taxon>Bacillati</taxon>
        <taxon>Actinomycetota</taxon>
        <taxon>Actinomycetes</taxon>
        <taxon>Micrococcales</taxon>
        <taxon>Cellulomonadaceae</taxon>
        <taxon>Cellulomonas</taxon>
    </lineage>
</organism>
<feature type="compositionally biased region" description="Low complexity" evidence="1">
    <location>
        <begin position="523"/>
        <end position="538"/>
    </location>
</feature>
<dbReference type="EMBL" id="CP002665">
    <property type="protein sequence ID" value="AEI10646.1"/>
    <property type="molecule type" value="Genomic_DNA"/>
</dbReference>
<keyword evidence="3" id="KW-0378">Hydrolase</keyword>
<evidence type="ECO:0000313" key="4">
    <source>
        <dbReference type="Proteomes" id="UP000000485"/>
    </source>
</evidence>
<keyword evidence="3" id="KW-0540">Nuclease</keyword>
<name>F8A2S9_CELGA</name>
<keyword evidence="4" id="KW-1185">Reference proteome</keyword>
<evidence type="ECO:0000256" key="1">
    <source>
        <dbReference type="SAM" id="MobiDB-lite"/>
    </source>
</evidence>
<feature type="compositionally biased region" description="Polar residues" evidence="1">
    <location>
        <begin position="484"/>
        <end position="500"/>
    </location>
</feature>
<feature type="region of interest" description="Disordered" evidence="1">
    <location>
        <begin position="273"/>
        <end position="350"/>
    </location>
</feature>
<dbReference type="Proteomes" id="UP000000485">
    <property type="component" value="Chromosome"/>
</dbReference>
<dbReference type="GO" id="GO:0004519">
    <property type="term" value="F:endonuclease activity"/>
    <property type="evidence" value="ECO:0007669"/>
    <property type="project" value="UniProtKB-KW"/>
</dbReference>
<feature type="compositionally biased region" description="Basic and acidic residues" evidence="1">
    <location>
        <begin position="309"/>
        <end position="318"/>
    </location>
</feature>
<proteinExistence type="predicted"/>
<dbReference type="AlphaFoldDB" id="F8A2S9"/>
<dbReference type="KEGG" id="cga:Celgi_0114"/>